<dbReference type="InterPro" id="IPR023090">
    <property type="entry name" value="UPF0702_alpha/beta_dom_sf"/>
</dbReference>
<dbReference type="Gene3D" id="3.30.240.20">
    <property type="entry name" value="bsu07140 like domains"/>
    <property type="match status" value="1"/>
</dbReference>
<sequence>MNEWFGSTPIALLGVVLSSMGMYLTILVLARWSGVRSFAQMSAFDVAVTIAIGSLLATSVVSTDPPLLQGVTAAATLYGLQLVVSRLRRHNETTRRTFDNDPILLMGPGGQLLAENMQIARVTEDDLRCQLRKANVIDPSQVEAVIMEGTGTVHVLRGHGTSPTPDAWILQNVRDYSGALASPLSSRC</sequence>
<evidence type="ECO:0000256" key="2">
    <source>
        <dbReference type="ARBA" id="ARBA00006448"/>
    </source>
</evidence>
<dbReference type="AlphaFoldDB" id="A0A9X4YF54"/>
<feature type="transmembrane region" description="Helical" evidence="7">
    <location>
        <begin position="67"/>
        <end position="87"/>
    </location>
</feature>
<dbReference type="EMBL" id="WMEX01000009">
    <property type="protein sequence ID" value="MYL27960.1"/>
    <property type="molecule type" value="Genomic_DNA"/>
</dbReference>
<gene>
    <name evidence="9" type="ORF">GLW01_14295</name>
</gene>
<evidence type="ECO:0000256" key="1">
    <source>
        <dbReference type="ARBA" id="ARBA00004651"/>
    </source>
</evidence>
<keyword evidence="4 7" id="KW-0812">Transmembrane</keyword>
<evidence type="ECO:0000256" key="4">
    <source>
        <dbReference type="ARBA" id="ARBA00022692"/>
    </source>
</evidence>
<reference evidence="9 10" key="1">
    <citation type="submission" date="2019-11" db="EMBL/GenBank/DDBJ databases">
        <title>Genome sequences of 17 halophilic strains isolated from different environments.</title>
        <authorList>
            <person name="Furrow R.E."/>
        </authorList>
    </citation>
    <scope>NUCLEOTIDE SEQUENCE [LARGE SCALE GENOMIC DNA]</scope>
    <source>
        <strain evidence="9 10">22507_15_FS</strain>
    </source>
</reference>
<accession>A0A9X4YF54</accession>
<comment type="similarity">
    <text evidence="2">Belongs to the UPF0702 family.</text>
</comment>
<organism evidence="9 10">
    <name type="scientific">Vreelandella halophila</name>
    <dbReference type="NCBI Taxonomy" id="86177"/>
    <lineage>
        <taxon>Bacteria</taxon>
        <taxon>Pseudomonadati</taxon>
        <taxon>Pseudomonadota</taxon>
        <taxon>Gammaproteobacteria</taxon>
        <taxon>Oceanospirillales</taxon>
        <taxon>Halomonadaceae</taxon>
        <taxon>Vreelandella</taxon>
    </lineage>
</organism>
<keyword evidence="10" id="KW-1185">Reference proteome</keyword>
<evidence type="ECO:0000313" key="9">
    <source>
        <dbReference type="EMBL" id="MYL27960.1"/>
    </source>
</evidence>
<evidence type="ECO:0000256" key="7">
    <source>
        <dbReference type="SAM" id="Phobius"/>
    </source>
</evidence>
<keyword evidence="6 7" id="KW-0472">Membrane</keyword>
<dbReference type="GO" id="GO:0005886">
    <property type="term" value="C:plasma membrane"/>
    <property type="evidence" value="ECO:0007669"/>
    <property type="project" value="UniProtKB-SubCell"/>
</dbReference>
<feature type="transmembrane region" description="Helical" evidence="7">
    <location>
        <begin position="42"/>
        <end position="61"/>
    </location>
</feature>
<evidence type="ECO:0000313" key="10">
    <source>
        <dbReference type="Proteomes" id="UP000460751"/>
    </source>
</evidence>
<dbReference type="Pfam" id="PF04239">
    <property type="entry name" value="DUF421"/>
    <property type="match status" value="1"/>
</dbReference>
<feature type="domain" description="YetF C-terminal" evidence="8">
    <location>
        <begin position="90"/>
        <end position="159"/>
    </location>
</feature>
<feature type="transmembrane region" description="Helical" evidence="7">
    <location>
        <begin position="6"/>
        <end position="30"/>
    </location>
</feature>
<dbReference type="OrthoDB" id="9793799at2"/>
<dbReference type="RefSeq" id="WP_160899508.1">
    <property type="nucleotide sequence ID" value="NZ_WMEX01000009.1"/>
</dbReference>
<keyword evidence="3" id="KW-1003">Cell membrane</keyword>
<evidence type="ECO:0000256" key="3">
    <source>
        <dbReference type="ARBA" id="ARBA00022475"/>
    </source>
</evidence>
<dbReference type="InterPro" id="IPR007353">
    <property type="entry name" value="DUF421"/>
</dbReference>
<keyword evidence="5 7" id="KW-1133">Transmembrane helix</keyword>
<evidence type="ECO:0000259" key="8">
    <source>
        <dbReference type="Pfam" id="PF04239"/>
    </source>
</evidence>
<evidence type="ECO:0000256" key="5">
    <source>
        <dbReference type="ARBA" id="ARBA00022989"/>
    </source>
</evidence>
<comment type="caution">
    <text evidence="9">The sequence shown here is derived from an EMBL/GenBank/DDBJ whole genome shotgun (WGS) entry which is preliminary data.</text>
</comment>
<comment type="subcellular location">
    <subcellularLocation>
        <location evidence="1">Cell membrane</location>
        <topology evidence="1">Multi-pass membrane protein</topology>
    </subcellularLocation>
</comment>
<dbReference type="Proteomes" id="UP000460751">
    <property type="component" value="Unassembled WGS sequence"/>
</dbReference>
<name>A0A9X4YF54_9GAMM</name>
<protein>
    <submittedName>
        <fullName evidence="9">DUF421 domain-containing protein</fullName>
    </submittedName>
</protein>
<dbReference type="PANTHER" id="PTHR34582:SF6">
    <property type="entry name" value="UPF0702 TRANSMEMBRANE PROTEIN YCAP"/>
    <property type="match status" value="1"/>
</dbReference>
<evidence type="ECO:0000256" key="6">
    <source>
        <dbReference type="ARBA" id="ARBA00023136"/>
    </source>
</evidence>
<dbReference type="PANTHER" id="PTHR34582">
    <property type="entry name" value="UPF0702 TRANSMEMBRANE PROTEIN YCAP"/>
    <property type="match status" value="1"/>
</dbReference>
<proteinExistence type="inferred from homology"/>